<evidence type="ECO:0000313" key="3">
    <source>
        <dbReference type="EMBL" id="KAF2653381.1"/>
    </source>
</evidence>
<dbReference type="AlphaFoldDB" id="A0A6A6T2L4"/>
<reference evidence="3" key="1">
    <citation type="journal article" date="2020" name="Stud. Mycol.">
        <title>101 Dothideomycetes genomes: a test case for predicting lifestyles and emergence of pathogens.</title>
        <authorList>
            <person name="Haridas S."/>
            <person name="Albert R."/>
            <person name="Binder M."/>
            <person name="Bloem J."/>
            <person name="Labutti K."/>
            <person name="Salamov A."/>
            <person name="Andreopoulos B."/>
            <person name="Baker S."/>
            <person name="Barry K."/>
            <person name="Bills G."/>
            <person name="Bluhm B."/>
            <person name="Cannon C."/>
            <person name="Castanera R."/>
            <person name="Culley D."/>
            <person name="Daum C."/>
            <person name="Ezra D."/>
            <person name="Gonzalez J."/>
            <person name="Henrissat B."/>
            <person name="Kuo A."/>
            <person name="Liang C."/>
            <person name="Lipzen A."/>
            <person name="Lutzoni F."/>
            <person name="Magnuson J."/>
            <person name="Mondo S."/>
            <person name="Nolan M."/>
            <person name="Ohm R."/>
            <person name="Pangilinan J."/>
            <person name="Park H.-J."/>
            <person name="Ramirez L."/>
            <person name="Alfaro M."/>
            <person name="Sun H."/>
            <person name="Tritt A."/>
            <person name="Yoshinaga Y."/>
            <person name="Zwiers L.-H."/>
            <person name="Turgeon B."/>
            <person name="Goodwin S."/>
            <person name="Spatafora J."/>
            <person name="Crous P."/>
            <person name="Grigoriev I."/>
        </authorList>
    </citation>
    <scope>NUCLEOTIDE SEQUENCE</scope>
    <source>
        <strain evidence="3">CBS 122681</strain>
    </source>
</reference>
<dbReference type="Gene3D" id="3.30.710.10">
    <property type="entry name" value="Potassium Channel Kv1.1, Chain A"/>
    <property type="match status" value="1"/>
</dbReference>
<evidence type="ECO:0000259" key="2">
    <source>
        <dbReference type="PROSITE" id="PS50097"/>
    </source>
</evidence>
<dbReference type="PROSITE" id="PS50097">
    <property type="entry name" value="BTB"/>
    <property type="match status" value="1"/>
</dbReference>
<dbReference type="SUPFAM" id="SSF54695">
    <property type="entry name" value="POZ domain"/>
    <property type="match status" value="1"/>
</dbReference>
<dbReference type="SMART" id="SM00225">
    <property type="entry name" value="BTB"/>
    <property type="match status" value="1"/>
</dbReference>
<feature type="compositionally biased region" description="Basic residues" evidence="1">
    <location>
        <begin position="247"/>
        <end position="257"/>
    </location>
</feature>
<feature type="region of interest" description="Disordered" evidence="1">
    <location>
        <begin position="228"/>
        <end position="273"/>
    </location>
</feature>
<evidence type="ECO:0000313" key="4">
    <source>
        <dbReference type="Proteomes" id="UP000799324"/>
    </source>
</evidence>
<dbReference type="InterPro" id="IPR000210">
    <property type="entry name" value="BTB/POZ_dom"/>
</dbReference>
<dbReference type="InterPro" id="IPR011333">
    <property type="entry name" value="SKP1/BTB/POZ_sf"/>
</dbReference>
<dbReference type="Proteomes" id="UP000799324">
    <property type="component" value="Unassembled WGS sequence"/>
</dbReference>
<evidence type="ECO:0000256" key="1">
    <source>
        <dbReference type="SAM" id="MobiDB-lite"/>
    </source>
</evidence>
<sequence>MVAQGGTMIVEVGTEKKQYHVHKKLISAHSEYFRKALDGSWREAQDGKVVLDDIEPTTFNIFINWLYTQNKLATTQDWAKIADLHLEEPFEADVFIQAMITACAFGDRIIAPTFEQAVHNAIVDFEYWDIEGHAPRNAAVIYAFEHLPNNKEILDFIVDLRCAHWIPNKDSDEEKALEADLPHEFLLRCVKKLSPKEVKTTAKLCDYHRHCSSEDRNKCHSRTMQMPKTASADNVHGRQELSEYVRPSRRLGKKRPTRATSDLGFFGGSDEEI</sequence>
<feature type="domain" description="BTB" evidence="2">
    <location>
        <begin position="6"/>
        <end position="68"/>
    </location>
</feature>
<dbReference type="OrthoDB" id="194443at2759"/>
<keyword evidence="4" id="KW-1185">Reference proteome</keyword>
<protein>
    <recommendedName>
        <fullName evidence="2">BTB domain-containing protein</fullName>
    </recommendedName>
</protein>
<dbReference type="Pfam" id="PF00651">
    <property type="entry name" value="BTB"/>
    <property type="match status" value="1"/>
</dbReference>
<dbReference type="EMBL" id="MU004382">
    <property type="protein sequence ID" value="KAF2653381.1"/>
    <property type="molecule type" value="Genomic_DNA"/>
</dbReference>
<name>A0A6A6T2L4_9PLEO</name>
<dbReference type="PANTHER" id="PTHR47843:SF2">
    <property type="entry name" value="BTB DOMAIN-CONTAINING PROTEIN"/>
    <property type="match status" value="1"/>
</dbReference>
<proteinExistence type="predicted"/>
<organism evidence="3 4">
    <name type="scientific">Lophiostoma macrostomum CBS 122681</name>
    <dbReference type="NCBI Taxonomy" id="1314788"/>
    <lineage>
        <taxon>Eukaryota</taxon>
        <taxon>Fungi</taxon>
        <taxon>Dikarya</taxon>
        <taxon>Ascomycota</taxon>
        <taxon>Pezizomycotina</taxon>
        <taxon>Dothideomycetes</taxon>
        <taxon>Pleosporomycetidae</taxon>
        <taxon>Pleosporales</taxon>
        <taxon>Lophiostomataceae</taxon>
        <taxon>Lophiostoma</taxon>
    </lineage>
</organism>
<dbReference type="PANTHER" id="PTHR47843">
    <property type="entry name" value="BTB DOMAIN-CONTAINING PROTEIN-RELATED"/>
    <property type="match status" value="1"/>
</dbReference>
<dbReference type="CDD" id="cd18186">
    <property type="entry name" value="BTB_POZ_ZBTB_KLHL-like"/>
    <property type="match status" value="1"/>
</dbReference>
<accession>A0A6A6T2L4</accession>
<gene>
    <name evidence="3" type="ORF">K491DRAFT_603031</name>
</gene>